<dbReference type="EMBL" id="CACRXK020003902">
    <property type="protein sequence ID" value="CAB4000713.1"/>
    <property type="molecule type" value="Genomic_DNA"/>
</dbReference>
<dbReference type="PANTHER" id="PTHR46177:SF1">
    <property type="entry name" value="INTEGRASE CATALYTIC DOMAIN-CONTAINING PROTEIN"/>
    <property type="match status" value="1"/>
</dbReference>
<comment type="caution">
    <text evidence="1">The sequence shown here is derived from an EMBL/GenBank/DDBJ whole genome shotgun (WGS) entry which is preliminary data.</text>
</comment>
<dbReference type="AlphaFoldDB" id="A0A7D9E4Z3"/>
<evidence type="ECO:0000313" key="1">
    <source>
        <dbReference type="EMBL" id="CAB4000713.1"/>
    </source>
</evidence>
<dbReference type="PANTHER" id="PTHR46177">
    <property type="entry name" value="INTEGRASE CATALYTIC DOMAIN-CONTAINING PROTEIN"/>
    <property type="match status" value="1"/>
</dbReference>
<proteinExistence type="predicted"/>
<sequence>MATRIRNDDWEGDMELKDDIKAYVAQNLRQTEIVDFLKVKYPMYAWSVRTLSRRMHHFDIKYIEYDTNIDDVTRAVEEEMNGPGRFLGYRTLHKKIREVHTLNVPRNVVYDVMTDVNPQGLQERGGVGQPKRQRRKGSFTSTVSILKNVSYFVTLEHYINICDDFLIQGADFTMSLDGHDKMCGFQKSTFPLCIYGAQDTFSSRVNFL</sequence>
<gene>
    <name evidence="1" type="ORF">PACLA_8A007375</name>
</gene>
<reference evidence="1" key="1">
    <citation type="submission" date="2020-04" db="EMBL/GenBank/DDBJ databases">
        <authorList>
            <person name="Alioto T."/>
            <person name="Alioto T."/>
            <person name="Gomez Garrido J."/>
        </authorList>
    </citation>
    <scope>NUCLEOTIDE SEQUENCE</scope>
    <source>
        <strain evidence="1">A484AB</strain>
    </source>
</reference>
<accession>A0A7D9E4Z3</accession>
<evidence type="ECO:0000313" key="2">
    <source>
        <dbReference type="Proteomes" id="UP001152795"/>
    </source>
</evidence>
<keyword evidence="2" id="KW-1185">Reference proteome</keyword>
<dbReference type="OrthoDB" id="5974265at2759"/>
<name>A0A7D9E4Z3_PARCT</name>
<dbReference type="Proteomes" id="UP001152795">
    <property type="component" value="Unassembled WGS sequence"/>
</dbReference>
<organism evidence="1 2">
    <name type="scientific">Paramuricea clavata</name>
    <name type="common">Red gorgonian</name>
    <name type="synonym">Violescent sea-whip</name>
    <dbReference type="NCBI Taxonomy" id="317549"/>
    <lineage>
        <taxon>Eukaryota</taxon>
        <taxon>Metazoa</taxon>
        <taxon>Cnidaria</taxon>
        <taxon>Anthozoa</taxon>
        <taxon>Octocorallia</taxon>
        <taxon>Malacalcyonacea</taxon>
        <taxon>Plexauridae</taxon>
        <taxon>Paramuricea</taxon>
    </lineage>
</organism>
<protein>
    <submittedName>
        <fullName evidence="1">Uncharacterized protein</fullName>
    </submittedName>
</protein>